<proteinExistence type="predicted"/>
<dbReference type="GO" id="GO:0005548">
    <property type="term" value="F:phospholipid transporter activity"/>
    <property type="evidence" value="ECO:0007669"/>
    <property type="project" value="TreeGrafter"/>
</dbReference>
<feature type="domain" description="Mce/MlaD" evidence="2">
    <location>
        <begin position="42"/>
        <end position="122"/>
    </location>
</feature>
<accession>A0A1T4MKR7</accession>
<evidence type="ECO:0000313" key="4">
    <source>
        <dbReference type="Proteomes" id="UP000190102"/>
    </source>
</evidence>
<feature type="transmembrane region" description="Helical" evidence="1">
    <location>
        <begin position="12"/>
        <end position="33"/>
    </location>
</feature>
<evidence type="ECO:0000259" key="2">
    <source>
        <dbReference type="Pfam" id="PF02470"/>
    </source>
</evidence>
<keyword evidence="1" id="KW-1133">Transmembrane helix</keyword>
<dbReference type="EMBL" id="FUWR01000005">
    <property type="protein sequence ID" value="SJZ67461.1"/>
    <property type="molecule type" value="Genomic_DNA"/>
</dbReference>
<keyword evidence="1" id="KW-0812">Transmembrane</keyword>
<protein>
    <submittedName>
        <fullName evidence="3">Phospholipid/cholesterol/gamma-HCH transport system substrate-binding protein</fullName>
    </submittedName>
</protein>
<dbReference type="STRING" id="115783.SAMN02745119_01344"/>
<dbReference type="InterPro" id="IPR003399">
    <property type="entry name" value="Mce/MlaD"/>
</dbReference>
<keyword evidence="4" id="KW-1185">Reference proteome</keyword>
<dbReference type="GO" id="GO:0005543">
    <property type="term" value="F:phospholipid binding"/>
    <property type="evidence" value="ECO:0007669"/>
    <property type="project" value="TreeGrafter"/>
</dbReference>
<organism evidence="3 4">
    <name type="scientific">Trichlorobacter thiogenes</name>
    <dbReference type="NCBI Taxonomy" id="115783"/>
    <lineage>
        <taxon>Bacteria</taxon>
        <taxon>Pseudomonadati</taxon>
        <taxon>Thermodesulfobacteriota</taxon>
        <taxon>Desulfuromonadia</taxon>
        <taxon>Geobacterales</taxon>
        <taxon>Geobacteraceae</taxon>
        <taxon>Trichlorobacter</taxon>
    </lineage>
</organism>
<gene>
    <name evidence="3" type="ORF">SAMN02745119_01344</name>
</gene>
<dbReference type="InterPro" id="IPR052336">
    <property type="entry name" value="MlaD_Phospholipid_Transporter"/>
</dbReference>
<dbReference type="Proteomes" id="UP000190102">
    <property type="component" value="Unassembled WGS sequence"/>
</dbReference>
<dbReference type="RefSeq" id="WP_078789653.1">
    <property type="nucleotide sequence ID" value="NZ_FUWR01000005.1"/>
</dbReference>
<evidence type="ECO:0000256" key="1">
    <source>
        <dbReference type="SAM" id="Phobius"/>
    </source>
</evidence>
<sequence>MERSNQIGWAQVRAGVFILITLLLAAGAILLMGQKTKLFIPTSTIRITMKNVMGLKEGAPVWLAGVDVGVVQQIRFENPRDTNEVLIVAEVDSKAHKKIGPDSVITIKTRGLMGEKYVDILPSASYHERPITQFNGKAVHTLDDVAQKAGTTFEKLNSIVDNVQSGKGTLGLLATDTKLYINAVQLSSELNILAGNINRGQGTLGKLARSGEPYDKLMQILTRADKTLQDIQTADGSLNRLIHDKTLYTKLVSLAEKSNQAADDVRELNRRLTSKDNTLGMLINDKELYDKSLSLISRADNSMKDLESATARIKAGEGTAGKLINEKELYEKLNRAVDNMDALMVDIKKNPGRYVKLSLF</sequence>
<dbReference type="OrthoDB" id="9769132at2"/>
<keyword evidence="1" id="KW-0472">Membrane</keyword>
<dbReference type="AlphaFoldDB" id="A0A1T4MKR7"/>
<dbReference type="PANTHER" id="PTHR33371:SF4">
    <property type="entry name" value="INTERMEMBRANE PHOSPHOLIPID TRANSPORT SYSTEM BINDING PROTEIN MLAD"/>
    <property type="match status" value="1"/>
</dbReference>
<evidence type="ECO:0000313" key="3">
    <source>
        <dbReference type="EMBL" id="SJZ67461.1"/>
    </source>
</evidence>
<dbReference type="PANTHER" id="PTHR33371">
    <property type="entry name" value="INTERMEMBRANE PHOSPHOLIPID TRANSPORT SYSTEM BINDING PROTEIN MLAD-RELATED"/>
    <property type="match status" value="1"/>
</dbReference>
<name>A0A1T4MKR7_9BACT</name>
<dbReference type="Pfam" id="PF02470">
    <property type="entry name" value="MlaD"/>
    <property type="match status" value="1"/>
</dbReference>
<reference evidence="4" key="1">
    <citation type="submission" date="2017-02" db="EMBL/GenBank/DDBJ databases">
        <authorList>
            <person name="Varghese N."/>
            <person name="Submissions S."/>
        </authorList>
    </citation>
    <scope>NUCLEOTIDE SEQUENCE [LARGE SCALE GENOMIC DNA]</scope>
    <source>
        <strain evidence="4">ATCC BAA-34</strain>
    </source>
</reference>